<evidence type="ECO:0000259" key="3">
    <source>
        <dbReference type="PROSITE" id="PS50076"/>
    </source>
</evidence>
<dbReference type="Ensembl" id="ENSPTET00000057575.1">
    <property type="protein sequence ID" value="ENSPTEP00000043208.1"/>
    <property type="gene ID" value="ENSPTEG00000039379.1"/>
</dbReference>
<dbReference type="CDD" id="cd06257">
    <property type="entry name" value="DnaJ"/>
    <property type="match status" value="1"/>
</dbReference>
<dbReference type="PANTHER" id="PTHR45168">
    <property type="entry name" value="DNAJ HOMOLOG SUBFAMILY B MEMBER 2"/>
    <property type="match status" value="1"/>
</dbReference>
<dbReference type="Gene3D" id="1.10.287.110">
    <property type="entry name" value="DnaJ domain"/>
    <property type="match status" value="1"/>
</dbReference>
<dbReference type="PRINTS" id="PR00625">
    <property type="entry name" value="JDOMAIN"/>
</dbReference>
<evidence type="ECO:0000256" key="2">
    <source>
        <dbReference type="SAM" id="MobiDB-lite"/>
    </source>
</evidence>
<evidence type="ECO:0000313" key="4">
    <source>
        <dbReference type="Ensembl" id="ENSPTEP00000043208.1"/>
    </source>
</evidence>
<dbReference type="PROSITE" id="PS00636">
    <property type="entry name" value="DNAJ_1"/>
    <property type="match status" value="1"/>
</dbReference>
<dbReference type="GO" id="GO:0005829">
    <property type="term" value="C:cytosol"/>
    <property type="evidence" value="ECO:0007669"/>
    <property type="project" value="TreeGrafter"/>
</dbReference>
<keyword evidence="1" id="KW-0143">Chaperone</keyword>
<name>A0A8C9IWZ5_9PRIM</name>
<accession>A0A8C9IWZ5</accession>
<dbReference type="GO" id="GO:0005789">
    <property type="term" value="C:endoplasmic reticulum membrane"/>
    <property type="evidence" value="ECO:0007669"/>
    <property type="project" value="TreeGrafter"/>
</dbReference>
<dbReference type="InterPro" id="IPR018253">
    <property type="entry name" value="DnaJ_domain_CS"/>
</dbReference>
<gene>
    <name evidence="4" type="primary">DNAJB2</name>
</gene>
<dbReference type="FunFam" id="1.10.287.110:FF:000021">
    <property type="entry name" value="DnaJ (Hsp40) homolog, subfamily B, member 2"/>
    <property type="match status" value="1"/>
</dbReference>
<dbReference type="PANTHER" id="PTHR45168:SF1">
    <property type="entry name" value="DNAJ HOMOLOG SUBFAMILY B MEMBER 2"/>
    <property type="match status" value="1"/>
</dbReference>
<dbReference type="GO" id="GO:0032436">
    <property type="term" value="P:positive regulation of proteasomal ubiquitin-dependent protein catabolic process"/>
    <property type="evidence" value="ECO:0007669"/>
    <property type="project" value="TreeGrafter"/>
</dbReference>
<feature type="domain" description="J" evidence="3">
    <location>
        <begin position="3"/>
        <end position="69"/>
    </location>
</feature>
<evidence type="ECO:0000313" key="5">
    <source>
        <dbReference type="Proteomes" id="UP000694416"/>
    </source>
</evidence>
<dbReference type="GO" id="GO:0090084">
    <property type="term" value="P:negative regulation of inclusion body assembly"/>
    <property type="evidence" value="ECO:0007669"/>
    <property type="project" value="UniProtKB-ARBA"/>
</dbReference>
<feature type="region of interest" description="Disordered" evidence="2">
    <location>
        <begin position="70"/>
        <end position="90"/>
    </location>
</feature>
<dbReference type="GO" id="GO:0042026">
    <property type="term" value="P:protein refolding"/>
    <property type="evidence" value="ECO:0007669"/>
    <property type="project" value="TreeGrafter"/>
</dbReference>
<dbReference type="Pfam" id="PF00226">
    <property type="entry name" value="DnaJ"/>
    <property type="match status" value="1"/>
</dbReference>
<dbReference type="PROSITE" id="PS50076">
    <property type="entry name" value="DNAJ_2"/>
    <property type="match status" value="1"/>
</dbReference>
<dbReference type="InterPro" id="IPR043183">
    <property type="entry name" value="DNJB2/6-like"/>
</dbReference>
<dbReference type="GO" id="GO:0030544">
    <property type="term" value="F:Hsp70 protein binding"/>
    <property type="evidence" value="ECO:0007669"/>
    <property type="project" value="InterPro"/>
</dbReference>
<organism evidence="4 5">
    <name type="scientific">Piliocolobus tephrosceles</name>
    <name type="common">Ugandan red Colobus</name>
    <dbReference type="NCBI Taxonomy" id="591936"/>
    <lineage>
        <taxon>Eukaryota</taxon>
        <taxon>Metazoa</taxon>
        <taxon>Chordata</taxon>
        <taxon>Craniata</taxon>
        <taxon>Vertebrata</taxon>
        <taxon>Euteleostomi</taxon>
        <taxon>Mammalia</taxon>
        <taxon>Eutheria</taxon>
        <taxon>Euarchontoglires</taxon>
        <taxon>Primates</taxon>
        <taxon>Haplorrhini</taxon>
        <taxon>Catarrhini</taxon>
        <taxon>Cercopithecidae</taxon>
        <taxon>Colobinae</taxon>
        <taxon>Piliocolobus</taxon>
    </lineage>
</organism>
<reference evidence="4" key="2">
    <citation type="submission" date="2025-09" db="UniProtKB">
        <authorList>
            <consortium name="Ensembl"/>
        </authorList>
    </citation>
    <scope>IDENTIFICATION</scope>
</reference>
<dbReference type="InterPro" id="IPR036869">
    <property type="entry name" value="J_dom_sf"/>
</dbReference>
<dbReference type="GO" id="GO:0001671">
    <property type="term" value="F:ATPase activator activity"/>
    <property type="evidence" value="ECO:0007669"/>
    <property type="project" value="TreeGrafter"/>
</dbReference>
<dbReference type="SUPFAM" id="SSF46565">
    <property type="entry name" value="Chaperone J-domain"/>
    <property type="match status" value="1"/>
</dbReference>
<sequence>MASYYEILDVPRSASADDIKKAYRRKALQWHPDKNPDNKEFAEKKFKEVAEAYEVLSDKHKREIYDRYGREGLTGTGTGPSRAEAGSGGPGFTFTFRSPEEVFREFFGSGDPFAELFDDLGPFSELQNRGSRHSGPFFTFSSSFPGHSDFSSSSFSFSPGAGAFRSVSTSTTFVQGRRITTRRCVLSWMPGSRIAAQFQQDSALPHALGGDPPFLPLTHAECRAGAWVVGGGQVGGGSSLSLCTLFLGCFVLAPGNYKSQSAVRPASFLIDPAWGRWCMVTELCILGHIVAQVGLSLAVRWGDFVF</sequence>
<dbReference type="SMART" id="SM00271">
    <property type="entry name" value="DnaJ"/>
    <property type="match status" value="1"/>
</dbReference>
<dbReference type="GO" id="GO:0036503">
    <property type="term" value="P:ERAD pathway"/>
    <property type="evidence" value="ECO:0007669"/>
    <property type="project" value="TreeGrafter"/>
</dbReference>
<keyword evidence="5" id="KW-1185">Reference proteome</keyword>
<dbReference type="Proteomes" id="UP000694416">
    <property type="component" value="Unplaced"/>
</dbReference>
<reference evidence="4" key="1">
    <citation type="submission" date="2025-08" db="UniProtKB">
        <authorList>
            <consortium name="Ensembl"/>
        </authorList>
    </citation>
    <scope>IDENTIFICATION</scope>
</reference>
<dbReference type="InterPro" id="IPR001623">
    <property type="entry name" value="DnaJ_domain"/>
</dbReference>
<dbReference type="GO" id="GO:0051082">
    <property type="term" value="F:unfolded protein binding"/>
    <property type="evidence" value="ECO:0007669"/>
    <property type="project" value="InterPro"/>
</dbReference>
<dbReference type="AlphaFoldDB" id="A0A8C9IWZ5"/>
<protein>
    <submittedName>
        <fullName evidence="4">DnaJ heat shock protein family (Hsp40) member B2</fullName>
    </submittedName>
</protein>
<evidence type="ECO:0000256" key="1">
    <source>
        <dbReference type="ARBA" id="ARBA00023186"/>
    </source>
</evidence>
<proteinExistence type="predicted"/>